<dbReference type="InterPro" id="IPR011333">
    <property type="entry name" value="SKP1/BTB/POZ_sf"/>
</dbReference>
<dbReference type="InterPro" id="IPR056423">
    <property type="entry name" value="BACK_BPM_SPOP"/>
</dbReference>
<protein>
    <recommendedName>
        <fullName evidence="3">MATH domain-containing protein</fullName>
    </recommendedName>
</protein>
<comment type="caution">
    <text evidence="4">The sequence shown here is derived from an EMBL/GenBank/DDBJ whole genome shotgun (WGS) entry which is preliminary data.</text>
</comment>
<reference evidence="4" key="1">
    <citation type="journal article" date="2018" name="DNA Res.">
        <title>Multiple hybrid de novo genome assembly of finger millet, an orphan allotetraploid crop.</title>
        <authorList>
            <person name="Hatakeyama M."/>
            <person name="Aluri S."/>
            <person name="Balachadran M.T."/>
            <person name="Sivarajan S.R."/>
            <person name="Patrignani A."/>
            <person name="Gruter S."/>
            <person name="Poveda L."/>
            <person name="Shimizu-Inatsugi R."/>
            <person name="Baeten J."/>
            <person name="Francoijs K.J."/>
            <person name="Nataraja K.N."/>
            <person name="Reddy Y.A.N."/>
            <person name="Phadnis S."/>
            <person name="Ravikumar R.L."/>
            <person name="Schlapbach R."/>
            <person name="Sreeman S.M."/>
            <person name="Shimizu K.K."/>
        </authorList>
    </citation>
    <scope>NUCLEOTIDE SEQUENCE</scope>
</reference>
<feature type="domain" description="MATH" evidence="3">
    <location>
        <begin position="215"/>
        <end position="346"/>
    </location>
</feature>
<reference evidence="4" key="2">
    <citation type="submission" date="2021-12" db="EMBL/GenBank/DDBJ databases">
        <title>Resequencing data analysis of finger millet.</title>
        <authorList>
            <person name="Hatakeyama M."/>
            <person name="Aluri S."/>
            <person name="Balachadran M.T."/>
            <person name="Sivarajan S.R."/>
            <person name="Poveda L."/>
            <person name="Shimizu-Inatsugi R."/>
            <person name="Schlapbach R."/>
            <person name="Sreeman S.M."/>
            <person name="Shimizu K.K."/>
        </authorList>
    </citation>
    <scope>NUCLEOTIDE SEQUENCE</scope>
</reference>
<name>A0AAV5ETK3_ELECO</name>
<dbReference type="Proteomes" id="UP001054889">
    <property type="component" value="Unassembled WGS sequence"/>
</dbReference>
<dbReference type="AlphaFoldDB" id="A0AAV5ETK3"/>
<dbReference type="Pfam" id="PF24570">
    <property type="entry name" value="BACK_BPM_SPOP"/>
    <property type="match status" value="1"/>
</dbReference>
<comment type="similarity">
    <text evidence="2">Belongs to the Tdpoz family.</text>
</comment>
<evidence type="ECO:0000313" key="4">
    <source>
        <dbReference type="EMBL" id="GJN26162.1"/>
    </source>
</evidence>
<dbReference type="Gene3D" id="1.25.40.420">
    <property type="match status" value="1"/>
</dbReference>
<gene>
    <name evidence="4" type="primary">gb14071</name>
    <name evidence="4" type="ORF">PR202_gb14071</name>
</gene>
<dbReference type="SUPFAM" id="SSF49599">
    <property type="entry name" value="TRAF domain-like"/>
    <property type="match status" value="2"/>
</dbReference>
<feature type="domain" description="MATH" evidence="3">
    <location>
        <begin position="20"/>
        <end position="151"/>
    </location>
</feature>
<dbReference type="InterPro" id="IPR008974">
    <property type="entry name" value="TRAF-like"/>
</dbReference>
<dbReference type="InterPro" id="IPR002083">
    <property type="entry name" value="MATH/TRAF_dom"/>
</dbReference>
<dbReference type="PROSITE" id="PS50144">
    <property type="entry name" value="MATH"/>
    <property type="match status" value="2"/>
</dbReference>
<evidence type="ECO:0000256" key="2">
    <source>
        <dbReference type="ARBA" id="ARBA00010846"/>
    </source>
</evidence>
<proteinExistence type="inferred from homology"/>
<evidence type="ECO:0000259" key="3">
    <source>
        <dbReference type="PROSITE" id="PS50144"/>
    </source>
</evidence>
<dbReference type="GO" id="GO:0016567">
    <property type="term" value="P:protein ubiquitination"/>
    <property type="evidence" value="ECO:0007669"/>
    <property type="project" value="InterPro"/>
</dbReference>
<dbReference type="InterPro" id="IPR000210">
    <property type="entry name" value="BTB/POZ_dom"/>
</dbReference>
<dbReference type="Gene3D" id="2.60.210.10">
    <property type="entry name" value="Apoptosis, Tumor Necrosis Factor Receptor Associated Protein 2, Chain A"/>
    <property type="match status" value="2"/>
</dbReference>
<evidence type="ECO:0000256" key="1">
    <source>
        <dbReference type="ARBA" id="ARBA00004906"/>
    </source>
</evidence>
<dbReference type="Gene3D" id="3.30.710.10">
    <property type="entry name" value="Potassium Channel Kv1.1, Chain A"/>
    <property type="match status" value="1"/>
</dbReference>
<accession>A0AAV5ETK3</accession>
<dbReference type="InterPro" id="IPR045005">
    <property type="entry name" value="BPM1-6"/>
</dbReference>
<dbReference type="EMBL" id="BQKI01000079">
    <property type="protein sequence ID" value="GJN26162.1"/>
    <property type="molecule type" value="Genomic_DNA"/>
</dbReference>
<keyword evidence="5" id="KW-1185">Reference proteome</keyword>
<evidence type="ECO:0000313" key="5">
    <source>
        <dbReference type="Proteomes" id="UP001054889"/>
    </source>
</evidence>
<dbReference type="PANTHER" id="PTHR26379">
    <property type="entry name" value="BTB/POZ AND MATH DOMAIN-CONTAINING PROTEIN 1"/>
    <property type="match status" value="1"/>
</dbReference>
<dbReference type="SUPFAM" id="SSF54695">
    <property type="entry name" value="POZ domain"/>
    <property type="match status" value="1"/>
</dbReference>
<dbReference type="CDD" id="cd00121">
    <property type="entry name" value="MATH"/>
    <property type="match status" value="2"/>
</dbReference>
<dbReference type="Pfam" id="PF00651">
    <property type="entry name" value="BTB"/>
    <property type="match status" value="1"/>
</dbReference>
<dbReference type="PANTHER" id="PTHR26379:SF265">
    <property type="entry name" value="BTB DOMAIN-CONTAINING PROTEIN"/>
    <property type="match status" value="1"/>
</dbReference>
<organism evidence="4 5">
    <name type="scientific">Eleusine coracana subsp. coracana</name>
    <dbReference type="NCBI Taxonomy" id="191504"/>
    <lineage>
        <taxon>Eukaryota</taxon>
        <taxon>Viridiplantae</taxon>
        <taxon>Streptophyta</taxon>
        <taxon>Embryophyta</taxon>
        <taxon>Tracheophyta</taxon>
        <taxon>Spermatophyta</taxon>
        <taxon>Magnoliopsida</taxon>
        <taxon>Liliopsida</taxon>
        <taxon>Poales</taxon>
        <taxon>Poaceae</taxon>
        <taxon>PACMAD clade</taxon>
        <taxon>Chloridoideae</taxon>
        <taxon>Cynodonteae</taxon>
        <taxon>Eleusininae</taxon>
        <taxon>Eleusine</taxon>
    </lineage>
</organism>
<comment type="pathway">
    <text evidence="1">Protein modification; protein ubiquitination.</text>
</comment>
<dbReference type="Pfam" id="PF22486">
    <property type="entry name" value="MATH_2"/>
    <property type="match status" value="2"/>
</dbReference>
<sequence length="538" mass="59828">MAAIETSKPPSAGGGTKTLSTTETFKVTKLSKASRMPTGQALKSRAFDFHGRSWRLKVYPTGLDASSRDFVSLFLKCRTEPFRCLDATKITMEMKDRTDLFTVFDDATAPSSLVTADEGFSQGYARFARRRELEAAELCVGNDAFTVSITLVVTARPPINKPAFQVPRIFTNNKLPPLLPPSSRITPPPSLPPAVRAAAITASSSTTAEPEEVVTGSHKLVIDLFSRKKRILGFGECVRSRQFTVGGSNWYMKVYPNGCAGSIDTVSFALARGRSADPATTAEFTFEVETRTRALKSNTTTTNKSGEDKVMHTFDAGNPEQVGYHRAYEDLTDQTWHDTLVVRVGLGVFRNGPPPSPLLAQPPKLAVPPRDRADFLWLLKSEEASDSPVLRAELRALREDPDCAAWRYIEVDAEAVTPEAFEALLHVAYTDHLPDMDRGAAPTEERVQAFVLAADKYEMERLKLRTEEWVCTFVTVYTVTEFLSMAVRYDCQLLRDACVQFATPDHVWKLVKETDGFEELRLSCPQIVTQIESKQRQY</sequence>